<keyword evidence="6" id="KW-0175">Coiled coil</keyword>
<sequence>MINKIEVGSHLNSAMMGMSAYALLQRAIPDYRDGFKPVHRRIITSMVQNKTLNFTKSATVEGRIMQLHPHGGSYGSIVGLVQKDRNNLPFLIGKGSWGQNTSNDHTPAAARYTEVKLGDNALEITKELKENSVDYVPNYDGTIMVPEVLPVTYPSILTQSQSGMAIGFASSTLSYNIHELYDAIEDVLMMRPMKTIYPDFPTGASIIEDDEAAKEIIRTGRGSLRMRAKIEVEGNKIIVHEIPYGAKREAIINKIIDLNKQGKLKEVTDVRDGTSFKGMKIVVTVRKNADIKEVIAKLYKWTALQSSVSSNLNVLIDGKPQVVGVEELLIKWLGWRMKVIRRGMQNKIDKMMKELNVLIGLRKITSVDEAIKIIRFSKDNEVEEKLMKTFDLNYEQAEYIGKMTLRSLNEERIQKKIQAIDELEKEIDQLKKNEKNDGYIKEEIKRRMKETIEKINAPKRRTNVITISEKEEKIVKKVAKQEKIGSDHDVTVTVTKNGWAYKTDRSGKERFKILAGDEIRYQVQMKNNEKFTTLLNDALAGLICVNDIDETIGIFLPTYFEKEDYIACIFPGQETNELLLGYNDGHIVRVPIEQYSEASRRILKNAYWKDEPLVLVHQIRSKDSSIVIEYDGKVKNIDIDKINVKQWRASRGQSIVKVKEKVVMNVE</sequence>
<dbReference type="GO" id="GO:0003677">
    <property type="term" value="F:DNA binding"/>
    <property type="evidence" value="ECO:0007669"/>
    <property type="project" value="UniProtKB-UniRule"/>
</dbReference>
<name>A0A7L7SMB3_9CAUD</name>
<dbReference type="InterPro" id="IPR002205">
    <property type="entry name" value="Topo_IIA_dom_A"/>
</dbReference>
<protein>
    <submittedName>
        <fullName evidence="8">DNA topoisomerase IV subunit A</fullName>
    </submittedName>
</protein>
<dbReference type="SUPFAM" id="SSF56719">
    <property type="entry name" value="Type II DNA topoisomerase"/>
    <property type="match status" value="1"/>
</dbReference>
<gene>
    <name evidence="8" type="ORF">phi9183_ORF068</name>
</gene>
<evidence type="ECO:0000256" key="3">
    <source>
        <dbReference type="ARBA" id="ARBA00023125"/>
    </source>
</evidence>
<evidence type="ECO:0000259" key="7">
    <source>
        <dbReference type="PROSITE" id="PS52040"/>
    </source>
</evidence>
<organism evidence="8 9">
    <name type="scientific">Enterococcus phage 9183</name>
    <dbReference type="NCBI Taxonomy" id="2763102"/>
    <lineage>
        <taxon>Viruses</taxon>
        <taxon>Duplodnaviria</taxon>
        <taxon>Heunggongvirae</taxon>
        <taxon>Uroviricota</taxon>
        <taxon>Caudoviricetes</taxon>
        <taxon>Andrewesvirinae</taxon>
        <taxon>Denvervirus</taxon>
        <taxon>Denvervirus dv9183</taxon>
    </lineage>
</organism>
<keyword evidence="4 5" id="KW-0413">Isomerase</keyword>
<keyword evidence="3 5" id="KW-0238">DNA-binding</keyword>
<comment type="catalytic activity">
    <reaction evidence="5">
        <text>ATP-dependent breakage, passage and rejoining of double-stranded DNA.</text>
        <dbReference type="EC" id="5.6.2.2"/>
    </reaction>
</comment>
<dbReference type="GO" id="GO:0006265">
    <property type="term" value="P:DNA topological change"/>
    <property type="evidence" value="ECO:0007669"/>
    <property type="project" value="UniProtKB-UniRule"/>
</dbReference>
<dbReference type="Gene3D" id="1.10.268.10">
    <property type="entry name" value="Topoisomerase, domain 3"/>
    <property type="match status" value="1"/>
</dbReference>
<dbReference type="Proteomes" id="UP000516647">
    <property type="component" value="Segment"/>
</dbReference>
<dbReference type="Gene3D" id="3.30.1360.40">
    <property type="match status" value="1"/>
</dbReference>
<feature type="domain" description="Topo IIA-type catalytic" evidence="7">
    <location>
        <begin position="28"/>
        <end position="444"/>
    </location>
</feature>
<feature type="active site" description="O-(5'-phospho-DNA)-tyrosine intermediate" evidence="5">
    <location>
        <position position="112"/>
    </location>
</feature>
<keyword evidence="9" id="KW-1185">Reference proteome</keyword>
<dbReference type="Gene3D" id="3.90.199.10">
    <property type="entry name" value="Topoisomerase II, domain 5"/>
    <property type="match status" value="1"/>
</dbReference>
<dbReference type="PROSITE" id="PS52040">
    <property type="entry name" value="TOPO_IIA"/>
    <property type="match status" value="1"/>
</dbReference>
<dbReference type="InterPro" id="IPR013758">
    <property type="entry name" value="Topo_IIA_A/C_ab"/>
</dbReference>
<dbReference type="InterPro" id="IPR013760">
    <property type="entry name" value="Topo_IIA-like_dom_sf"/>
</dbReference>
<evidence type="ECO:0000256" key="1">
    <source>
        <dbReference type="ARBA" id="ARBA00008263"/>
    </source>
</evidence>
<reference evidence="8 9" key="1">
    <citation type="submission" date="2020-08" db="EMBL/GenBank/DDBJ databases">
        <authorList>
            <person name="Canfield G.S."/>
            <person name="Duerkop B.A."/>
        </authorList>
    </citation>
    <scope>NUCLEOTIDE SEQUENCE [LARGE SCALE GENOMIC DNA]</scope>
</reference>
<comment type="similarity">
    <text evidence="1">Belongs to the type II topoisomerase GyrA/ParC subunit family.</text>
</comment>
<dbReference type="GO" id="GO:0005524">
    <property type="term" value="F:ATP binding"/>
    <property type="evidence" value="ECO:0007669"/>
    <property type="project" value="InterPro"/>
</dbReference>
<dbReference type="GO" id="GO:0003918">
    <property type="term" value="F:DNA topoisomerase type II (double strand cut, ATP-hydrolyzing) activity"/>
    <property type="evidence" value="ECO:0007669"/>
    <property type="project" value="UniProtKB-EC"/>
</dbReference>
<dbReference type="InterPro" id="IPR050220">
    <property type="entry name" value="Type_II_DNA_Topoisomerases"/>
</dbReference>
<dbReference type="InterPro" id="IPR035516">
    <property type="entry name" value="Gyrase/topoIV_suA_C"/>
</dbReference>
<evidence type="ECO:0000256" key="6">
    <source>
        <dbReference type="SAM" id="Coils"/>
    </source>
</evidence>
<dbReference type="GO" id="GO:0009330">
    <property type="term" value="C:DNA topoisomerase type II (double strand cut, ATP-hydrolyzing) complex"/>
    <property type="evidence" value="ECO:0007669"/>
    <property type="project" value="TreeGrafter"/>
</dbReference>
<dbReference type="PANTHER" id="PTHR43493:SF5">
    <property type="entry name" value="DNA GYRASE SUBUNIT A, CHLOROPLASTIC_MITOCHONDRIAL"/>
    <property type="match status" value="1"/>
</dbReference>
<accession>A0A7L7SMB3</accession>
<evidence type="ECO:0000256" key="5">
    <source>
        <dbReference type="PROSITE-ProRule" id="PRU01384"/>
    </source>
</evidence>
<dbReference type="SMART" id="SM00434">
    <property type="entry name" value="TOP4c"/>
    <property type="match status" value="1"/>
</dbReference>
<keyword evidence="2 5" id="KW-0799">Topoisomerase</keyword>
<dbReference type="EMBL" id="MT939241">
    <property type="protein sequence ID" value="QOC57561.1"/>
    <property type="molecule type" value="Genomic_DNA"/>
</dbReference>
<dbReference type="Pfam" id="PF00521">
    <property type="entry name" value="DNA_topoisoIV"/>
    <property type="match status" value="1"/>
</dbReference>
<proteinExistence type="inferred from homology"/>
<evidence type="ECO:0000313" key="8">
    <source>
        <dbReference type="EMBL" id="QOC57561.1"/>
    </source>
</evidence>
<dbReference type="PANTHER" id="PTHR43493">
    <property type="entry name" value="DNA GYRASE/TOPOISOMERASE SUBUNIT A"/>
    <property type="match status" value="1"/>
</dbReference>
<evidence type="ECO:0000256" key="4">
    <source>
        <dbReference type="ARBA" id="ARBA00023235"/>
    </source>
</evidence>
<evidence type="ECO:0000313" key="9">
    <source>
        <dbReference type="Proteomes" id="UP000516647"/>
    </source>
</evidence>
<evidence type="ECO:0000256" key="2">
    <source>
        <dbReference type="ARBA" id="ARBA00023029"/>
    </source>
</evidence>
<dbReference type="Gene3D" id="2.120.10.90">
    <property type="entry name" value="DNA gyrase/topoisomerase IV, subunit A, C-terminal"/>
    <property type="match status" value="1"/>
</dbReference>
<dbReference type="SUPFAM" id="SSF101904">
    <property type="entry name" value="GyrA/ParC C-terminal domain-like"/>
    <property type="match status" value="1"/>
</dbReference>
<dbReference type="InterPro" id="IPR013757">
    <property type="entry name" value="Topo_IIA_A_a_sf"/>
</dbReference>
<feature type="coiled-coil region" evidence="6">
    <location>
        <begin position="406"/>
        <end position="436"/>
    </location>
</feature>